<reference evidence="3" key="1">
    <citation type="submission" date="2006-10" db="EMBL/GenBank/DDBJ databases">
        <authorList>
            <person name="Amadeo P."/>
            <person name="Zhao Q."/>
            <person name="Wortman J."/>
            <person name="Fraser-Liggett C."/>
            <person name="Carlton J."/>
        </authorList>
    </citation>
    <scope>NUCLEOTIDE SEQUENCE</scope>
    <source>
        <strain evidence="3">G3</strain>
    </source>
</reference>
<feature type="coiled-coil region" evidence="1">
    <location>
        <begin position="236"/>
        <end position="267"/>
    </location>
</feature>
<dbReference type="AlphaFoldDB" id="A2EY01"/>
<protein>
    <recommendedName>
        <fullName evidence="5">Transmembrane protein</fullName>
    </recommendedName>
</protein>
<keyword evidence="1" id="KW-0175">Coiled coil</keyword>
<organism evidence="3 4">
    <name type="scientific">Trichomonas vaginalis (strain ATCC PRA-98 / G3)</name>
    <dbReference type="NCBI Taxonomy" id="412133"/>
    <lineage>
        <taxon>Eukaryota</taxon>
        <taxon>Metamonada</taxon>
        <taxon>Parabasalia</taxon>
        <taxon>Trichomonadida</taxon>
        <taxon>Trichomonadidae</taxon>
        <taxon>Trichomonas</taxon>
    </lineage>
</organism>
<evidence type="ECO:0000313" key="3">
    <source>
        <dbReference type="EMBL" id="EAY02469.1"/>
    </source>
</evidence>
<keyword evidence="4" id="KW-1185">Reference proteome</keyword>
<dbReference type="SMR" id="A2EY01"/>
<evidence type="ECO:0008006" key="5">
    <source>
        <dbReference type="Google" id="ProtNLM"/>
    </source>
</evidence>
<feature type="transmembrane region" description="Helical" evidence="2">
    <location>
        <begin position="107"/>
        <end position="133"/>
    </location>
</feature>
<feature type="transmembrane region" description="Helical" evidence="2">
    <location>
        <begin position="153"/>
        <end position="175"/>
    </location>
</feature>
<dbReference type="RefSeq" id="XP_001314708.1">
    <property type="nucleotide sequence ID" value="XM_001314674.1"/>
</dbReference>
<feature type="transmembrane region" description="Helical" evidence="2">
    <location>
        <begin position="214"/>
        <end position="233"/>
    </location>
</feature>
<keyword evidence="2" id="KW-0472">Membrane</keyword>
<accession>A2EY01</accession>
<feature type="transmembrane region" description="Helical" evidence="2">
    <location>
        <begin position="181"/>
        <end position="202"/>
    </location>
</feature>
<gene>
    <name evidence="3" type="ORF">TVAG_055580</name>
</gene>
<evidence type="ECO:0000256" key="1">
    <source>
        <dbReference type="SAM" id="Coils"/>
    </source>
</evidence>
<evidence type="ECO:0000313" key="4">
    <source>
        <dbReference type="Proteomes" id="UP000001542"/>
    </source>
</evidence>
<keyword evidence="2" id="KW-1133">Transmembrane helix</keyword>
<dbReference type="Proteomes" id="UP000001542">
    <property type="component" value="Unassembled WGS sequence"/>
</dbReference>
<keyword evidence="2" id="KW-0812">Transmembrane</keyword>
<feature type="transmembrane region" description="Helical" evidence="2">
    <location>
        <begin position="64"/>
        <end position="87"/>
    </location>
</feature>
<dbReference type="OrthoDB" id="10559096at2759"/>
<dbReference type="VEuPathDB" id="TrichDB:TVAG_055580"/>
<name>A2EY01_TRIV3</name>
<sequence>MVAYSFLDALRSLSWNNIQTMIKNFNPTEAYNLLMKIPYTPILLYIQTTWCCFSLRFSRRTKNYGFFNSVFMVILSFILTFGSRSVVAYLLHRPFPFLENRDQLTPFFIVAGLMFFLKFDIVYRLSFVVYLFLIPIQCFNQIKLLTICTRHRFPLPLTIVLVNMEVIIMVLLSLVRYTQRLFYASEFTLILNSALIYAQSYYLFKRYSNAKKTLMMLAIMGLTSYFAAVIDLFKSMKELSTDYDQILKQQQELLQQQKELLKQKKATPKVTEEPIQYE</sequence>
<evidence type="ECO:0000256" key="2">
    <source>
        <dbReference type="SAM" id="Phobius"/>
    </source>
</evidence>
<dbReference type="InParanoid" id="A2EY01"/>
<dbReference type="VEuPathDB" id="TrichDB:TVAGG3_0730460"/>
<proteinExistence type="predicted"/>
<dbReference type="KEGG" id="tva:4760309"/>
<dbReference type="EMBL" id="DS113535">
    <property type="protein sequence ID" value="EAY02469.1"/>
    <property type="molecule type" value="Genomic_DNA"/>
</dbReference>
<reference evidence="3" key="2">
    <citation type="journal article" date="2007" name="Science">
        <title>Draft genome sequence of the sexually transmitted pathogen Trichomonas vaginalis.</title>
        <authorList>
            <person name="Carlton J.M."/>
            <person name="Hirt R.P."/>
            <person name="Silva J.C."/>
            <person name="Delcher A.L."/>
            <person name="Schatz M."/>
            <person name="Zhao Q."/>
            <person name="Wortman J.R."/>
            <person name="Bidwell S.L."/>
            <person name="Alsmark U.C.M."/>
            <person name="Besteiro S."/>
            <person name="Sicheritz-Ponten T."/>
            <person name="Noel C.J."/>
            <person name="Dacks J.B."/>
            <person name="Foster P.G."/>
            <person name="Simillion C."/>
            <person name="Van de Peer Y."/>
            <person name="Miranda-Saavedra D."/>
            <person name="Barton G.J."/>
            <person name="Westrop G.D."/>
            <person name="Mueller S."/>
            <person name="Dessi D."/>
            <person name="Fiori P.L."/>
            <person name="Ren Q."/>
            <person name="Paulsen I."/>
            <person name="Zhang H."/>
            <person name="Bastida-Corcuera F.D."/>
            <person name="Simoes-Barbosa A."/>
            <person name="Brown M.T."/>
            <person name="Hayes R.D."/>
            <person name="Mukherjee M."/>
            <person name="Okumura C.Y."/>
            <person name="Schneider R."/>
            <person name="Smith A.J."/>
            <person name="Vanacova S."/>
            <person name="Villalvazo M."/>
            <person name="Haas B.J."/>
            <person name="Pertea M."/>
            <person name="Feldblyum T.V."/>
            <person name="Utterback T.R."/>
            <person name="Shu C.L."/>
            <person name="Osoegawa K."/>
            <person name="de Jong P.J."/>
            <person name="Hrdy I."/>
            <person name="Horvathova L."/>
            <person name="Zubacova Z."/>
            <person name="Dolezal P."/>
            <person name="Malik S.B."/>
            <person name="Logsdon J.M. Jr."/>
            <person name="Henze K."/>
            <person name="Gupta A."/>
            <person name="Wang C.C."/>
            <person name="Dunne R.L."/>
            <person name="Upcroft J.A."/>
            <person name="Upcroft P."/>
            <person name="White O."/>
            <person name="Salzberg S.L."/>
            <person name="Tang P."/>
            <person name="Chiu C.-H."/>
            <person name="Lee Y.-S."/>
            <person name="Embley T.M."/>
            <person name="Coombs G.H."/>
            <person name="Mottram J.C."/>
            <person name="Tachezy J."/>
            <person name="Fraser-Liggett C.M."/>
            <person name="Johnson P.J."/>
        </authorList>
    </citation>
    <scope>NUCLEOTIDE SEQUENCE [LARGE SCALE GENOMIC DNA]</scope>
    <source>
        <strain evidence="3">G3</strain>
    </source>
</reference>
<feature type="transmembrane region" description="Helical" evidence="2">
    <location>
        <begin position="37"/>
        <end position="57"/>
    </location>
</feature>